<dbReference type="SUPFAM" id="SSF48600">
    <property type="entry name" value="Chorismate mutase II"/>
    <property type="match status" value="1"/>
</dbReference>
<accession>A0A151Y2G4</accession>
<evidence type="ECO:0000259" key="3">
    <source>
        <dbReference type="PROSITE" id="PS51168"/>
    </source>
</evidence>
<keyword evidence="5" id="KW-1185">Reference proteome</keyword>
<dbReference type="EC" id="5.4.99.5" evidence="1"/>
<gene>
    <name evidence="4" type="ORF">AZH43_11515</name>
</gene>
<dbReference type="InterPro" id="IPR036263">
    <property type="entry name" value="Chorismate_II_sf"/>
</dbReference>
<dbReference type="GO" id="GO:0004106">
    <property type="term" value="F:chorismate mutase activity"/>
    <property type="evidence" value="ECO:0007669"/>
    <property type="project" value="UniProtKB-EC"/>
</dbReference>
<sequence>MNKDKVESLEQARAQIDTIDEALIELIAARQFYVDQAVRFKRTVQDVQSPERVDEVIKKVRSAAEAKGTDPDLVEQIYREMIQHFIRRELKEIRP</sequence>
<dbReference type="SMART" id="SM00830">
    <property type="entry name" value="CM_2"/>
    <property type="match status" value="1"/>
</dbReference>
<comment type="caution">
    <text evidence="4">The sequence shown here is derived from an EMBL/GenBank/DDBJ whole genome shotgun (WGS) entry which is preliminary data.</text>
</comment>
<evidence type="ECO:0000256" key="2">
    <source>
        <dbReference type="ARBA" id="ARBA00023235"/>
    </source>
</evidence>
<organism evidence="4 5">
    <name type="scientific">Acinetobacter pragensis</name>
    <dbReference type="NCBI Taxonomy" id="1806892"/>
    <lineage>
        <taxon>Bacteria</taxon>
        <taxon>Pseudomonadati</taxon>
        <taxon>Pseudomonadota</taxon>
        <taxon>Gammaproteobacteria</taxon>
        <taxon>Moraxellales</taxon>
        <taxon>Moraxellaceae</taxon>
        <taxon>Acinetobacter</taxon>
    </lineage>
</organism>
<dbReference type="GO" id="GO:0009697">
    <property type="term" value="P:salicylic acid biosynthetic process"/>
    <property type="evidence" value="ECO:0007669"/>
    <property type="project" value="TreeGrafter"/>
</dbReference>
<dbReference type="PANTHER" id="PTHR38041:SF1">
    <property type="entry name" value="CHORISMATE MUTASE"/>
    <property type="match status" value="1"/>
</dbReference>
<dbReference type="GO" id="GO:0046417">
    <property type="term" value="P:chorismate metabolic process"/>
    <property type="evidence" value="ECO:0007669"/>
    <property type="project" value="InterPro"/>
</dbReference>
<dbReference type="RefSeq" id="WP_067668610.1">
    <property type="nucleotide sequence ID" value="NZ_CBCSIK010000014.1"/>
</dbReference>
<dbReference type="AlphaFoldDB" id="A0A151Y2G4"/>
<dbReference type="STRING" id="1806892.AZH43_11515"/>
<keyword evidence="2" id="KW-0413">Isomerase</keyword>
<dbReference type="Pfam" id="PF01817">
    <property type="entry name" value="CM_2"/>
    <property type="match status" value="1"/>
</dbReference>
<proteinExistence type="predicted"/>
<name>A0A151Y2G4_9GAMM</name>
<dbReference type="Proteomes" id="UP000076276">
    <property type="component" value="Unassembled WGS sequence"/>
</dbReference>
<dbReference type="InterPro" id="IPR036979">
    <property type="entry name" value="CM_dom_sf"/>
</dbReference>
<dbReference type="PANTHER" id="PTHR38041">
    <property type="entry name" value="CHORISMATE MUTASE"/>
    <property type="match status" value="1"/>
</dbReference>
<evidence type="ECO:0000313" key="4">
    <source>
        <dbReference type="EMBL" id="KYQ72149.1"/>
    </source>
</evidence>
<feature type="domain" description="Chorismate mutase" evidence="3">
    <location>
        <begin position="3"/>
        <end position="93"/>
    </location>
</feature>
<dbReference type="InterPro" id="IPR002701">
    <property type="entry name" value="CM_II_prokaryot"/>
</dbReference>
<reference evidence="4 5" key="1">
    <citation type="submission" date="2016-03" db="EMBL/GenBank/DDBJ databases">
        <title>Acinetobacter genomospecies 28 strain ANC 4149.</title>
        <authorList>
            <person name="Radolfova-Krizova L."/>
            <person name="Nemec A."/>
        </authorList>
    </citation>
    <scope>NUCLEOTIDE SEQUENCE [LARGE SCALE GENOMIC DNA]</scope>
    <source>
        <strain evidence="4 5">ANC 4149</strain>
    </source>
</reference>
<dbReference type="Gene3D" id="1.20.59.10">
    <property type="entry name" value="Chorismate mutase"/>
    <property type="match status" value="1"/>
</dbReference>
<dbReference type="OrthoDB" id="3233357at2"/>
<protein>
    <recommendedName>
        <fullName evidence="1">chorismate mutase</fullName>
        <ecNumber evidence="1">5.4.99.5</ecNumber>
    </recommendedName>
</protein>
<dbReference type="PROSITE" id="PS51168">
    <property type="entry name" value="CHORISMATE_MUT_2"/>
    <property type="match status" value="1"/>
</dbReference>
<evidence type="ECO:0000256" key="1">
    <source>
        <dbReference type="ARBA" id="ARBA00012404"/>
    </source>
</evidence>
<evidence type="ECO:0000313" key="5">
    <source>
        <dbReference type="Proteomes" id="UP000076276"/>
    </source>
</evidence>
<dbReference type="EMBL" id="LUAW01000019">
    <property type="protein sequence ID" value="KYQ72149.1"/>
    <property type="molecule type" value="Genomic_DNA"/>
</dbReference>
<dbReference type="InterPro" id="IPR051331">
    <property type="entry name" value="Chorismate_mutase-related"/>
</dbReference>